<name>N6X5T9_9GAMM</name>
<dbReference type="InterPro" id="IPR036097">
    <property type="entry name" value="HisK_dim/P_sf"/>
</dbReference>
<dbReference type="EC" id="2.7.13.3" evidence="3"/>
<dbReference type="Pfam" id="PF02518">
    <property type="entry name" value="HATPase_c"/>
    <property type="match status" value="1"/>
</dbReference>
<dbReference type="PANTHER" id="PTHR45436">
    <property type="entry name" value="SENSOR HISTIDINE KINASE YKOH"/>
    <property type="match status" value="1"/>
</dbReference>
<sequence length="456" mass="51070">MPNPDGIVNRAGYSLRAKLLLWLLPLMVVFMWGAWLIHGALLDRMTADFVESRLRQEARFLERQLEEAAPSEDLAYTAGRYFEDVFHHAFAIRLGHRTYLSSTQLASVLEPALEEQGTRFLRAGGGSMPELLLFRHVARMGDEPLVIVVAEDLTTLRDSQSELHAWTAAVAIGLLGVLIVLVLLAVYLALKPVRSLQGSLQAFQEGRQARLELTAPREFLPLIRQINHLLDRLDQRLERSRQALANLSHSIKTPIAAIQQALEDTQRPLDDDYRRRLAARLSDIDHQLEAEMRRTRFAGPDVGKQAHPVQQAHDLVWMLGRLHPEKNFELNTDLPNEFTWSVEEHDLSEMLGNLLDNAGKWANRHVSVTIIQRQNILAITVTDDGPGVAAEELPTLGTRGLRLDQQKPGHGLGLAIVRDLIARYEGRLGFRQGDVGGLVVTLELPRPGFGRGLPNA</sequence>
<keyword evidence="5" id="KW-0808">Transferase</keyword>
<gene>
    <name evidence="15" type="ORF">J057_02145</name>
</gene>
<dbReference type="Proteomes" id="UP000013165">
    <property type="component" value="Unassembled WGS sequence"/>
</dbReference>
<dbReference type="HOGENOM" id="CLU_000445_42_3_6"/>
<protein>
    <recommendedName>
        <fullName evidence="3">histidine kinase</fullName>
        <ecNumber evidence="3">2.7.13.3</ecNumber>
    </recommendedName>
</protein>
<dbReference type="SUPFAM" id="SSF55874">
    <property type="entry name" value="ATPase domain of HSP90 chaperone/DNA topoisomerase II/histidine kinase"/>
    <property type="match status" value="1"/>
</dbReference>
<organism evidence="15 16">
    <name type="scientific">Marinobacter nanhaiticus D15-8W</name>
    <dbReference type="NCBI Taxonomy" id="626887"/>
    <lineage>
        <taxon>Bacteria</taxon>
        <taxon>Pseudomonadati</taxon>
        <taxon>Pseudomonadota</taxon>
        <taxon>Gammaproteobacteria</taxon>
        <taxon>Pseudomonadales</taxon>
        <taxon>Marinobacteraceae</taxon>
        <taxon>Marinobacter</taxon>
    </lineage>
</organism>
<dbReference type="eggNOG" id="COG0642">
    <property type="taxonomic scope" value="Bacteria"/>
</dbReference>
<dbReference type="InterPro" id="IPR050428">
    <property type="entry name" value="TCS_sensor_his_kinase"/>
</dbReference>
<dbReference type="InterPro" id="IPR005467">
    <property type="entry name" value="His_kinase_dom"/>
</dbReference>
<feature type="coiled-coil region" evidence="11">
    <location>
        <begin position="223"/>
        <end position="250"/>
    </location>
</feature>
<evidence type="ECO:0000256" key="2">
    <source>
        <dbReference type="ARBA" id="ARBA00004370"/>
    </source>
</evidence>
<dbReference type="STRING" id="626887.J057_02145"/>
<evidence type="ECO:0000256" key="5">
    <source>
        <dbReference type="ARBA" id="ARBA00022679"/>
    </source>
</evidence>
<comment type="caution">
    <text evidence="15">The sequence shown here is derived from an EMBL/GenBank/DDBJ whole genome shotgun (WGS) entry which is preliminary data.</text>
</comment>
<evidence type="ECO:0000256" key="6">
    <source>
        <dbReference type="ARBA" id="ARBA00022692"/>
    </source>
</evidence>
<keyword evidence="4" id="KW-0597">Phosphoprotein</keyword>
<dbReference type="OrthoDB" id="9809567at2"/>
<feature type="domain" description="Histidine kinase" evidence="13">
    <location>
        <begin position="246"/>
        <end position="448"/>
    </location>
</feature>
<keyword evidence="9" id="KW-0902">Two-component regulatory system</keyword>
<comment type="catalytic activity">
    <reaction evidence="1">
        <text>ATP + protein L-histidine = ADP + protein N-phospho-L-histidine.</text>
        <dbReference type="EC" id="2.7.13.3"/>
    </reaction>
</comment>
<evidence type="ECO:0000256" key="10">
    <source>
        <dbReference type="ARBA" id="ARBA00023136"/>
    </source>
</evidence>
<dbReference type="InterPro" id="IPR004358">
    <property type="entry name" value="Sig_transdc_His_kin-like_C"/>
</dbReference>
<dbReference type="InterPro" id="IPR003660">
    <property type="entry name" value="HAMP_dom"/>
</dbReference>
<reference evidence="15 16" key="1">
    <citation type="journal article" date="2013" name="Genome Announc.">
        <title>Genome Sequence of the Polycyclic Aromatic Hydrocarbon-Degrading Bacterium Strain Marinobacter nanhaiticus D15-8WT.</title>
        <authorList>
            <person name="Cui Z."/>
            <person name="Gao W."/>
            <person name="Li Q."/>
            <person name="Xu G."/>
            <person name="Zheng L."/>
        </authorList>
    </citation>
    <scope>NUCLEOTIDE SEQUENCE [LARGE SCALE GENOMIC DNA]</scope>
    <source>
        <strain evidence="15 16">D15-8W</strain>
    </source>
</reference>
<dbReference type="PANTHER" id="PTHR45436:SF5">
    <property type="entry name" value="SENSOR HISTIDINE KINASE TRCS"/>
    <property type="match status" value="1"/>
</dbReference>
<dbReference type="Gene3D" id="3.30.565.10">
    <property type="entry name" value="Histidine kinase-like ATPase, C-terminal domain"/>
    <property type="match status" value="1"/>
</dbReference>
<comment type="subcellular location">
    <subcellularLocation>
        <location evidence="2">Membrane</location>
    </subcellularLocation>
</comment>
<dbReference type="SUPFAM" id="SSF47384">
    <property type="entry name" value="Homodimeric domain of signal transducing histidine kinase"/>
    <property type="match status" value="1"/>
</dbReference>
<dbReference type="SMART" id="SM00387">
    <property type="entry name" value="HATPase_c"/>
    <property type="match status" value="1"/>
</dbReference>
<dbReference type="GO" id="GO:0000155">
    <property type="term" value="F:phosphorelay sensor kinase activity"/>
    <property type="evidence" value="ECO:0007669"/>
    <property type="project" value="InterPro"/>
</dbReference>
<evidence type="ECO:0000256" key="12">
    <source>
        <dbReference type="SAM" id="Phobius"/>
    </source>
</evidence>
<keyword evidence="16" id="KW-1185">Reference proteome</keyword>
<dbReference type="Gene3D" id="1.10.287.130">
    <property type="match status" value="1"/>
</dbReference>
<dbReference type="RefSeq" id="WP_004582982.1">
    <property type="nucleotide sequence ID" value="NZ_AP028878.1"/>
</dbReference>
<dbReference type="PATRIC" id="fig|626887.3.peg.407"/>
<dbReference type="AlphaFoldDB" id="N6X5T9"/>
<evidence type="ECO:0000256" key="8">
    <source>
        <dbReference type="ARBA" id="ARBA00022989"/>
    </source>
</evidence>
<keyword evidence="10 12" id="KW-0472">Membrane</keyword>
<dbReference type="InterPro" id="IPR003661">
    <property type="entry name" value="HisK_dim/P_dom"/>
</dbReference>
<evidence type="ECO:0000313" key="16">
    <source>
        <dbReference type="Proteomes" id="UP000013165"/>
    </source>
</evidence>
<evidence type="ECO:0000256" key="3">
    <source>
        <dbReference type="ARBA" id="ARBA00012438"/>
    </source>
</evidence>
<evidence type="ECO:0000313" key="15">
    <source>
        <dbReference type="EMBL" id="ENO16473.1"/>
    </source>
</evidence>
<dbReference type="GO" id="GO:0005886">
    <property type="term" value="C:plasma membrane"/>
    <property type="evidence" value="ECO:0007669"/>
    <property type="project" value="TreeGrafter"/>
</dbReference>
<keyword evidence="7 15" id="KW-0418">Kinase</keyword>
<dbReference type="PROSITE" id="PS50885">
    <property type="entry name" value="HAMP"/>
    <property type="match status" value="1"/>
</dbReference>
<proteinExistence type="predicted"/>
<dbReference type="InterPro" id="IPR036890">
    <property type="entry name" value="HATPase_C_sf"/>
</dbReference>
<feature type="domain" description="HAMP" evidence="14">
    <location>
        <begin position="187"/>
        <end position="238"/>
    </location>
</feature>
<keyword evidence="8 12" id="KW-1133">Transmembrane helix</keyword>
<evidence type="ECO:0000256" key="11">
    <source>
        <dbReference type="SAM" id="Coils"/>
    </source>
</evidence>
<accession>N6X5T9</accession>
<evidence type="ECO:0000259" key="14">
    <source>
        <dbReference type="PROSITE" id="PS50885"/>
    </source>
</evidence>
<evidence type="ECO:0000256" key="4">
    <source>
        <dbReference type="ARBA" id="ARBA00022553"/>
    </source>
</evidence>
<dbReference type="PRINTS" id="PR00344">
    <property type="entry name" value="BCTRLSENSOR"/>
</dbReference>
<evidence type="ECO:0000256" key="9">
    <source>
        <dbReference type="ARBA" id="ARBA00023012"/>
    </source>
</evidence>
<dbReference type="EMBL" id="APLQ01000010">
    <property type="protein sequence ID" value="ENO16473.1"/>
    <property type="molecule type" value="Genomic_DNA"/>
</dbReference>
<evidence type="ECO:0000256" key="1">
    <source>
        <dbReference type="ARBA" id="ARBA00000085"/>
    </source>
</evidence>
<evidence type="ECO:0000256" key="7">
    <source>
        <dbReference type="ARBA" id="ARBA00022777"/>
    </source>
</evidence>
<evidence type="ECO:0000259" key="13">
    <source>
        <dbReference type="PROSITE" id="PS50109"/>
    </source>
</evidence>
<keyword evidence="11" id="KW-0175">Coiled coil</keyword>
<dbReference type="InterPro" id="IPR003594">
    <property type="entry name" value="HATPase_dom"/>
</dbReference>
<dbReference type="PROSITE" id="PS50109">
    <property type="entry name" value="HIS_KIN"/>
    <property type="match status" value="1"/>
</dbReference>
<feature type="transmembrane region" description="Helical" evidence="12">
    <location>
        <begin position="19"/>
        <end position="37"/>
    </location>
</feature>
<dbReference type="CDD" id="cd00082">
    <property type="entry name" value="HisKA"/>
    <property type="match status" value="1"/>
</dbReference>
<keyword evidence="6 12" id="KW-0812">Transmembrane</keyword>
<feature type="transmembrane region" description="Helical" evidence="12">
    <location>
        <begin position="165"/>
        <end position="190"/>
    </location>
</feature>